<protein>
    <submittedName>
        <fullName evidence="3">Tetratricopeptide repeat protein</fullName>
    </submittedName>
</protein>
<reference evidence="3 4" key="1">
    <citation type="submission" date="2018-12" db="EMBL/GenBank/DDBJ databases">
        <authorList>
            <person name="Toschakov S.V."/>
        </authorList>
    </citation>
    <scope>NUCLEOTIDE SEQUENCE [LARGE SCALE GENOMIC DNA]</scope>
    <source>
        <strain evidence="3 4">GM2012</strain>
    </source>
</reference>
<dbReference type="EMBL" id="RYZH01000025">
    <property type="protein sequence ID" value="RUL87130.1"/>
    <property type="molecule type" value="Genomic_DNA"/>
</dbReference>
<evidence type="ECO:0000256" key="1">
    <source>
        <dbReference type="SAM" id="MobiDB-lite"/>
    </source>
</evidence>
<evidence type="ECO:0000313" key="4">
    <source>
        <dbReference type="Proteomes" id="UP000280296"/>
    </source>
</evidence>
<feature type="region of interest" description="Disordered" evidence="1">
    <location>
        <begin position="1"/>
        <end position="30"/>
    </location>
</feature>
<reference evidence="3 4" key="2">
    <citation type="submission" date="2019-01" db="EMBL/GenBank/DDBJ databases">
        <title>Tautonia sociabilis, a novel thermotolerant planctomycete of Isosphaeraceae family, isolated from a 4000 m deep subterranean habitat.</title>
        <authorList>
            <person name="Kovaleva O.L."/>
            <person name="Elcheninov A.G."/>
            <person name="Van Heerden E."/>
            <person name="Toshchakov S.V."/>
            <person name="Novikov A."/>
            <person name="Bonch-Osmolovskaya E.A."/>
            <person name="Kublanov I.V."/>
        </authorList>
    </citation>
    <scope>NUCLEOTIDE SEQUENCE [LARGE SCALE GENOMIC DNA]</scope>
    <source>
        <strain evidence="3 4">GM2012</strain>
    </source>
</reference>
<dbReference type="AlphaFoldDB" id="A0A432MIS6"/>
<dbReference type="Gene3D" id="1.25.40.10">
    <property type="entry name" value="Tetratricopeptide repeat domain"/>
    <property type="match status" value="1"/>
</dbReference>
<dbReference type="InterPro" id="IPR011990">
    <property type="entry name" value="TPR-like_helical_dom_sf"/>
</dbReference>
<feature type="region of interest" description="Disordered" evidence="1">
    <location>
        <begin position="59"/>
        <end position="86"/>
    </location>
</feature>
<feature type="region of interest" description="Disordered" evidence="1">
    <location>
        <begin position="361"/>
        <end position="380"/>
    </location>
</feature>
<evidence type="ECO:0000256" key="2">
    <source>
        <dbReference type="SAM" id="Phobius"/>
    </source>
</evidence>
<organism evidence="3 4">
    <name type="scientific">Tautonia sociabilis</name>
    <dbReference type="NCBI Taxonomy" id="2080755"/>
    <lineage>
        <taxon>Bacteria</taxon>
        <taxon>Pseudomonadati</taxon>
        <taxon>Planctomycetota</taxon>
        <taxon>Planctomycetia</taxon>
        <taxon>Isosphaerales</taxon>
        <taxon>Isosphaeraceae</taxon>
        <taxon>Tautonia</taxon>
    </lineage>
</organism>
<accession>A0A432MIS6</accession>
<dbReference type="Pfam" id="PF14559">
    <property type="entry name" value="TPR_19"/>
    <property type="match status" value="1"/>
</dbReference>
<keyword evidence="2" id="KW-0472">Membrane</keyword>
<comment type="caution">
    <text evidence="3">The sequence shown here is derived from an EMBL/GenBank/DDBJ whole genome shotgun (WGS) entry which is preliminary data.</text>
</comment>
<keyword evidence="4" id="KW-1185">Reference proteome</keyword>
<name>A0A432MIS6_9BACT</name>
<keyword evidence="2" id="KW-1133">Transmembrane helix</keyword>
<feature type="compositionally biased region" description="Basic residues" evidence="1">
    <location>
        <begin position="1"/>
        <end position="15"/>
    </location>
</feature>
<gene>
    <name evidence="3" type="ORF">TsocGM_13690</name>
</gene>
<proteinExistence type="predicted"/>
<evidence type="ECO:0000313" key="3">
    <source>
        <dbReference type="EMBL" id="RUL87130.1"/>
    </source>
</evidence>
<keyword evidence="2" id="KW-0812">Transmembrane</keyword>
<sequence length="380" mass="41524">MSRRPPSRGRPRGQRRPTGGRGAVRLPNRPRASWPALAVGAVLGALGLLAMALGPSIRRDRDGGQVAPPRSEGSSPEGIETLDEPGSWTDPGYWIRRVDRLRVEERDLEVMSAFRAASRALPPADLAEVLPAITLAFLADVPEDQASRALSARIEGDPEDLDARVARIRRLLRDDAPAPADRPRVGHRAAPGPDAISELRRLLERSPGHRGAREVLVEALLDAGRVDEARAVLDGWPGGPDRERDPTFLRLRARFDLDHDGLPARAAQELRLVLAEAPHDWRLRARLARALAMAGDPDRAAEEAAWVDRLRERLDPERLGPRLADDLGRTDDPAALADLAEICRSALLPELALSWRAEARRRAARGSIVPDRAGSSRPSP</sequence>
<feature type="transmembrane region" description="Helical" evidence="2">
    <location>
        <begin position="34"/>
        <end position="53"/>
    </location>
</feature>
<dbReference type="Proteomes" id="UP000280296">
    <property type="component" value="Unassembled WGS sequence"/>
</dbReference>